<name>A0A7N0VGH4_KALFE</name>
<protein>
    <submittedName>
        <fullName evidence="1">Uncharacterized protein</fullName>
    </submittedName>
</protein>
<keyword evidence="2" id="KW-1185">Reference proteome</keyword>
<proteinExistence type="predicted"/>
<evidence type="ECO:0000313" key="2">
    <source>
        <dbReference type="Proteomes" id="UP000594263"/>
    </source>
</evidence>
<evidence type="ECO:0000313" key="1">
    <source>
        <dbReference type="EnsemblPlants" id="Kaladp0756s0007.1.v1.1.CDS.1"/>
    </source>
</evidence>
<dbReference type="Proteomes" id="UP000594263">
    <property type="component" value="Unplaced"/>
</dbReference>
<reference evidence="1" key="1">
    <citation type="submission" date="2021-01" db="UniProtKB">
        <authorList>
            <consortium name="EnsemblPlants"/>
        </authorList>
    </citation>
    <scope>IDENTIFICATION</scope>
</reference>
<accession>A0A7N0VGH4</accession>
<dbReference type="EnsemblPlants" id="Kaladp0756s0007.1.v1.1">
    <property type="protein sequence ID" value="Kaladp0756s0007.1.v1.1.CDS.1"/>
    <property type="gene ID" value="Kaladp0756s0007.v1.1"/>
</dbReference>
<sequence length="72" mass="8463">MYLYKVEIRSSVCCRILRNLETRWCNCSLSKRRAVRSGWTSSTLSPALSQSPHPRFMKSESLFLFDKKVKTF</sequence>
<organism evidence="1 2">
    <name type="scientific">Kalanchoe fedtschenkoi</name>
    <name type="common">Lavender scallops</name>
    <name type="synonym">South American air plant</name>
    <dbReference type="NCBI Taxonomy" id="63787"/>
    <lineage>
        <taxon>Eukaryota</taxon>
        <taxon>Viridiplantae</taxon>
        <taxon>Streptophyta</taxon>
        <taxon>Embryophyta</taxon>
        <taxon>Tracheophyta</taxon>
        <taxon>Spermatophyta</taxon>
        <taxon>Magnoliopsida</taxon>
        <taxon>eudicotyledons</taxon>
        <taxon>Gunneridae</taxon>
        <taxon>Pentapetalae</taxon>
        <taxon>Saxifragales</taxon>
        <taxon>Crassulaceae</taxon>
        <taxon>Kalanchoe</taxon>
    </lineage>
</organism>
<dbReference type="Gramene" id="Kaladp0756s0007.1.v1.1">
    <property type="protein sequence ID" value="Kaladp0756s0007.1.v1.1.CDS.1"/>
    <property type="gene ID" value="Kaladp0756s0007.v1.1"/>
</dbReference>
<dbReference type="AlphaFoldDB" id="A0A7N0VGH4"/>